<keyword evidence="1" id="KW-1133">Transmembrane helix</keyword>
<protein>
    <submittedName>
        <fullName evidence="2">Uncharacterized protein</fullName>
    </submittedName>
</protein>
<proteinExistence type="predicted"/>
<evidence type="ECO:0000313" key="2">
    <source>
        <dbReference type="EMBL" id="CAA9328340.1"/>
    </source>
</evidence>
<keyword evidence="1" id="KW-0812">Transmembrane</keyword>
<keyword evidence="1" id="KW-0472">Membrane</keyword>
<reference evidence="2" key="1">
    <citation type="submission" date="2020-02" db="EMBL/GenBank/DDBJ databases">
        <authorList>
            <person name="Meier V. D."/>
        </authorList>
    </citation>
    <scope>NUCLEOTIDE SEQUENCE</scope>
    <source>
        <strain evidence="2">AVDCRST_MAG68</strain>
    </source>
</reference>
<sequence length="270" mass="28968">MPNLPDKPSDANSPARRVSSAELEAVIRRATELQFARGDVEEGLSEAEVMRIGKELGLEPAHVRRAMSEVRGRVREEKGMMVSVMGPDTVRAGRTIRRPAAALGMTLEEYLVSCEFMVVARRFPDRTRYLRGNGMGAALGRAAAKMGQRSPMLDLRQVDVHVSPVDEDTAYVELSVPLGSVRTGLTVGGVVGGGGAGAAAGISTAIMFADPFALIGFPILGAAVLGARLIYRGVAGGVQERLEAFLDRVEHGELPNPAKKRPEWRRQLGI</sequence>
<dbReference type="EMBL" id="CADCTW010000111">
    <property type="protein sequence ID" value="CAA9328340.1"/>
    <property type="molecule type" value="Genomic_DNA"/>
</dbReference>
<accession>A0A6J4LBL0</accession>
<evidence type="ECO:0000256" key="1">
    <source>
        <dbReference type="SAM" id="Phobius"/>
    </source>
</evidence>
<feature type="transmembrane region" description="Helical" evidence="1">
    <location>
        <begin position="212"/>
        <end position="231"/>
    </location>
</feature>
<name>A0A6J4LBL0_9BACT</name>
<dbReference type="AlphaFoldDB" id="A0A6J4LBL0"/>
<organism evidence="2">
    <name type="scientific">uncultured Gemmatimonadota bacterium</name>
    <dbReference type="NCBI Taxonomy" id="203437"/>
    <lineage>
        <taxon>Bacteria</taxon>
        <taxon>Pseudomonadati</taxon>
        <taxon>Gemmatimonadota</taxon>
        <taxon>environmental samples</taxon>
    </lineage>
</organism>
<gene>
    <name evidence="2" type="ORF">AVDCRST_MAG68-2275</name>
</gene>